<feature type="region of interest" description="Disordered" evidence="4">
    <location>
        <begin position="926"/>
        <end position="1031"/>
    </location>
</feature>
<dbReference type="GO" id="GO:0030014">
    <property type="term" value="C:CCR4-NOT complex"/>
    <property type="evidence" value="ECO:0007669"/>
    <property type="project" value="InterPro"/>
</dbReference>
<dbReference type="Gramene" id="CDF34289">
    <property type="protein sequence ID" value="CDF34289"/>
    <property type="gene ID" value="CHC_T00003011001"/>
</dbReference>
<accession>R7Q8C7</accession>
<gene>
    <name evidence="7" type="ORF">CHC_T00003011001</name>
</gene>
<feature type="compositionally biased region" description="Low complexity" evidence="4">
    <location>
        <begin position="433"/>
        <end position="463"/>
    </location>
</feature>
<dbReference type="SMART" id="SM00184">
    <property type="entry name" value="RING"/>
    <property type="match status" value="1"/>
</dbReference>
<dbReference type="Proteomes" id="UP000012073">
    <property type="component" value="Unassembled WGS sequence"/>
</dbReference>
<dbReference type="CDD" id="cd16618">
    <property type="entry name" value="mRING-HC-C4C4_CNOT4"/>
    <property type="match status" value="1"/>
</dbReference>
<dbReference type="SUPFAM" id="SSF57850">
    <property type="entry name" value="RING/U-box"/>
    <property type="match status" value="1"/>
</dbReference>
<dbReference type="PANTHER" id="PTHR12603:SF0">
    <property type="entry name" value="CCR4-NOT TRANSCRIPTION COMPLEX SUBUNIT 4"/>
    <property type="match status" value="1"/>
</dbReference>
<dbReference type="AlphaFoldDB" id="R7Q8C7"/>
<dbReference type="InterPro" id="IPR034261">
    <property type="entry name" value="CNOT4_RRM"/>
</dbReference>
<evidence type="ECO:0008006" key="9">
    <source>
        <dbReference type="Google" id="ProtNLM"/>
    </source>
</evidence>
<keyword evidence="8" id="KW-1185">Reference proteome</keyword>
<keyword evidence="3" id="KW-0175">Coiled coil</keyword>
<evidence type="ECO:0000313" key="7">
    <source>
        <dbReference type="EMBL" id="CDF34289.1"/>
    </source>
</evidence>
<feature type="compositionally biased region" description="Low complexity" evidence="4">
    <location>
        <begin position="473"/>
        <end position="491"/>
    </location>
</feature>
<dbReference type="GO" id="GO:0004842">
    <property type="term" value="F:ubiquitin-protein transferase activity"/>
    <property type="evidence" value="ECO:0007669"/>
    <property type="project" value="InterPro"/>
</dbReference>
<dbReference type="InterPro" id="IPR012677">
    <property type="entry name" value="Nucleotide-bd_a/b_plait_sf"/>
</dbReference>
<evidence type="ECO:0000256" key="3">
    <source>
        <dbReference type="SAM" id="Coils"/>
    </source>
</evidence>
<dbReference type="RefSeq" id="XP_005714108.1">
    <property type="nucleotide sequence ID" value="XM_005714051.1"/>
</dbReference>
<dbReference type="InterPro" id="IPR000504">
    <property type="entry name" value="RRM_dom"/>
</dbReference>
<dbReference type="Gene3D" id="3.30.40.10">
    <property type="entry name" value="Zinc/RING finger domain, C3HC4 (zinc finger)"/>
    <property type="match status" value="1"/>
</dbReference>
<dbReference type="KEGG" id="ccp:CHC_T00003011001"/>
<feature type="region of interest" description="Disordered" evidence="4">
    <location>
        <begin position="273"/>
        <end position="788"/>
    </location>
</feature>
<dbReference type="PROSITE" id="PS50102">
    <property type="entry name" value="RRM"/>
    <property type="match status" value="1"/>
</dbReference>
<feature type="coiled-coil region" evidence="3">
    <location>
        <begin position="70"/>
        <end position="101"/>
    </location>
</feature>
<name>R7Q8C7_CHOCR</name>
<dbReference type="Gene3D" id="3.30.70.330">
    <property type="match status" value="1"/>
</dbReference>
<feature type="region of interest" description="Disordered" evidence="4">
    <location>
        <begin position="825"/>
        <end position="862"/>
    </location>
</feature>
<keyword evidence="2" id="KW-0694">RNA-binding</keyword>
<evidence type="ECO:0000256" key="2">
    <source>
        <dbReference type="PROSITE-ProRule" id="PRU00176"/>
    </source>
</evidence>
<dbReference type="PANTHER" id="PTHR12603">
    <property type="entry name" value="CCR4-NOT TRANSCRIPTION COMPLEX RELATED"/>
    <property type="match status" value="1"/>
</dbReference>
<reference evidence="8" key="1">
    <citation type="journal article" date="2013" name="Proc. Natl. Acad. Sci. U.S.A.">
        <title>Genome structure and metabolic features in the red seaweed Chondrus crispus shed light on evolution of the Archaeplastida.</title>
        <authorList>
            <person name="Collen J."/>
            <person name="Porcel B."/>
            <person name="Carre W."/>
            <person name="Ball S.G."/>
            <person name="Chaparro C."/>
            <person name="Tonon T."/>
            <person name="Barbeyron T."/>
            <person name="Michel G."/>
            <person name="Noel B."/>
            <person name="Valentin K."/>
            <person name="Elias M."/>
            <person name="Artiguenave F."/>
            <person name="Arun A."/>
            <person name="Aury J.M."/>
            <person name="Barbosa-Neto J.F."/>
            <person name="Bothwell J.H."/>
            <person name="Bouget F.Y."/>
            <person name="Brillet L."/>
            <person name="Cabello-Hurtado F."/>
            <person name="Capella-Gutierrez S."/>
            <person name="Charrier B."/>
            <person name="Cladiere L."/>
            <person name="Cock J.M."/>
            <person name="Coelho S.M."/>
            <person name="Colleoni C."/>
            <person name="Czjzek M."/>
            <person name="Da Silva C."/>
            <person name="Delage L."/>
            <person name="Denoeud F."/>
            <person name="Deschamps P."/>
            <person name="Dittami S.M."/>
            <person name="Gabaldon T."/>
            <person name="Gachon C.M."/>
            <person name="Groisillier A."/>
            <person name="Herve C."/>
            <person name="Jabbari K."/>
            <person name="Katinka M."/>
            <person name="Kloareg B."/>
            <person name="Kowalczyk N."/>
            <person name="Labadie K."/>
            <person name="Leblanc C."/>
            <person name="Lopez P.J."/>
            <person name="McLachlan D.H."/>
            <person name="Meslet-Cladiere L."/>
            <person name="Moustafa A."/>
            <person name="Nehr Z."/>
            <person name="Nyvall Collen P."/>
            <person name="Panaud O."/>
            <person name="Partensky F."/>
            <person name="Poulain J."/>
            <person name="Rensing S.A."/>
            <person name="Rousvoal S."/>
            <person name="Samson G."/>
            <person name="Symeonidi A."/>
            <person name="Weissenbach J."/>
            <person name="Zambounis A."/>
            <person name="Wincker P."/>
            <person name="Boyen C."/>
        </authorList>
    </citation>
    <scope>NUCLEOTIDE SEQUENCE [LARGE SCALE GENOMIC DNA]</scope>
    <source>
        <strain evidence="8">cv. Stackhouse</strain>
    </source>
</reference>
<feature type="compositionally biased region" description="Low complexity" evidence="4">
    <location>
        <begin position="358"/>
        <end position="370"/>
    </location>
</feature>
<dbReference type="GeneID" id="17321820"/>
<dbReference type="OrthoDB" id="1923159at2759"/>
<dbReference type="SMART" id="SM00361">
    <property type="entry name" value="RRM_1"/>
    <property type="match status" value="1"/>
</dbReference>
<evidence type="ECO:0000259" key="6">
    <source>
        <dbReference type="PROSITE" id="PS50102"/>
    </source>
</evidence>
<dbReference type="InterPro" id="IPR013083">
    <property type="entry name" value="Znf_RING/FYVE/PHD"/>
</dbReference>
<dbReference type="InterPro" id="IPR001841">
    <property type="entry name" value="Znf_RING"/>
</dbReference>
<dbReference type="EMBL" id="HG001684">
    <property type="protein sequence ID" value="CDF34289.1"/>
    <property type="molecule type" value="Genomic_DNA"/>
</dbReference>
<protein>
    <recommendedName>
        <fullName evidence="9">RING-type domain-containing protein</fullName>
    </recommendedName>
</protein>
<feature type="compositionally biased region" description="Polar residues" evidence="4">
    <location>
        <begin position="752"/>
        <end position="767"/>
    </location>
</feature>
<feature type="domain" description="RING-type" evidence="5">
    <location>
        <begin position="11"/>
        <end position="54"/>
    </location>
</feature>
<keyword evidence="1" id="KW-0862">Zinc</keyword>
<feature type="domain" description="RRM" evidence="6">
    <location>
        <begin position="123"/>
        <end position="209"/>
    </location>
</feature>
<feature type="compositionally biased region" description="Polar residues" evidence="4">
    <location>
        <begin position="708"/>
        <end position="717"/>
    </location>
</feature>
<feature type="compositionally biased region" description="Basic residues" evidence="4">
    <location>
        <begin position="1012"/>
        <end position="1022"/>
    </location>
</feature>
<dbReference type="CDD" id="cd12438">
    <property type="entry name" value="RRM_CNOT4"/>
    <property type="match status" value="1"/>
</dbReference>
<dbReference type="InterPro" id="IPR003954">
    <property type="entry name" value="RRM_euk-type"/>
</dbReference>
<evidence type="ECO:0000256" key="1">
    <source>
        <dbReference type="PROSITE-ProRule" id="PRU00175"/>
    </source>
</evidence>
<dbReference type="InterPro" id="IPR039780">
    <property type="entry name" value="Mot2"/>
</dbReference>
<proteinExistence type="predicted"/>
<feature type="compositionally biased region" description="Low complexity" evidence="4">
    <location>
        <begin position="311"/>
        <end position="329"/>
    </location>
</feature>
<dbReference type="SUPFAM" id="SSF54928">
    <property type="entry name" value="RNA-binding domain, RBD"/>
    <property type="match status" value="1"/>
</dbReference>
<sequence>MDEEEEEIPTCPLCLEELDSTDRAVKACQCGYQVCLWCLHHIREQLSARCPACRTPYEEQNFKFAEVNPEQAAKEAKERATAKKERERREKLKEIEKERARAVAVSQLKAKSNFKHARILQRNLVYVIGLSLTLAREEVIRRADMFGKFGRMMRILVNRSHPFNADAPGGPSISAYIQYYRDSDASAAVRGMNNGVFDGREIRCAIATTKYCDVFARNAAASDQNAMFHCGNQFCMYYHSIAPADLVLTREEVLARQLGPPPPAHLFFPDSRRPNHAPLPFHRPGPPQPIPIHPPPNTGVPLSTSSASQGRSMMTRPPASMPSPSTAPSIPFPQHGQPPIHVIPNMNVPLSMPATTQGSNGASAAGQQAPPSSPRPRVPGNVTAGRKVGGPPQPFSPTRAPVRTPPGSPQSGRSSSFLHRSPRKSEPGSVPLSSAGASSARGNGTRSATASAAPFFSPRSSRAQLPSNAGWASGHSRNSSRSPPRRGPSTSLDESALSTPRTPRRLPRDNAPPGFESAASSSTSAAPSRPPGFDTPASPQSSSGNREGAVTKSGLTSGAHISAPPGFGPTAVSSRGNGSEETDRNNVAAAWSQEATTDEVFATQDRRPRRPVGKPGQRAGLGPQSATDSVPALAQLLAKRGKETGVSAELQSKTGPLEISDASESRNGQYNLADAPLVSQPPLGSLFGKSSQGGKVPPSDVDRRVKSPESSSYTSAFSVPLGRTETSKLQESAAAARRNSSRFDFARRSVPESLSESTHPSTQSMSIPSLERGASKTTFGKVGGSAVPKSSRDEYAFAEMNPNFVQGSSAVTSTSHALKQARSRFGFAEQTSSPKSNHTRPRPEGLDSTANGEGLSSGFDGPFANLSTAEKLASLFHRAEWSGERLPPMPTHEPQVDQLASADQVLDPNTSHNRPVTALPIPAAVPDHGEIRKNSPVSRSRPTQYAPPGFREATPDISPETTAVDNKTTTAGVATKVASGGSTRNASEALSPVRTDDTVSSGTESIEEDRKRSRAQRKRDKKARQLREAAERKALEVLPPSTVPVQSTDASTKLKDQQRLAASVSGLREMKNTSPGQIISQATEPSKHLKQARLTDDPSRFMSVSELEREVEAARAREAQLQDRLQELQRRIRNYDNVRT</sequence>
<keyword evidence="1" id="KW-0479">Metal-binding</keyword>
<evidence type="ECO:0000313" key="8">
    <source>
        <dbReference type="Proteomes" id="UP000012073"/>
    </source>
</evidence>
<dbReference type="GO" id="GO:0016567">
    <property type="term" value="P:protein ubiquitination"/>
    <property type="evidence" value="ECO:0007669"/>
    <property type="project" value="TreeGrafter"/>
</dbReference>
<organism evidence="7 8">
    <name type="scientific">Chondrus crispus</name>
    <name type="common">Carrageen Irish moss</name>
    <name type="synonym">Polymorpha crispa</name>
    <dbReference type="NCBI Taxonomy" id="2769"/>
    <lineage>
        <taxon>Eukaryota</taxon>
        <taxon>Rhodophyta</taxon>
        <taxon>Florideophyceae</taxon>
        <taxon>Rhodymeniophycidae</taxon>
        <taxon>Gigartinales</taxon>
        <taxon>Gigartinaceae</taxon>
        <taxon>Chondrus</taxon>
    </lineage>
</organism>
<feature type="compositionally biased region" description="Low complexity" evidence="4">
    <location>
        <begin position="517"/>
        <end position="527"/>
    </location>
</feature>
<evidence type="ECO:0000256" key="4">
    <source>
        <dbReference type="SAM" id="MobiDB-lite"/>
    </source>
</evidence>
<dbReference type="InterPro" id="IPR035979">
    <property type="entry name" value="RBD_domain_sf"/>
</dbReference>
<dbReference type="GO" id="GO:0003723">
    <property type="term" value="F:RNA binding"/>
    <property type="evidence" value="ECO:0007669"/>
    <property type="project" value="UniProtKB-UniRule"/>
</dbReference>
<dbReference type="Pfam" id="PF14570">
    <property type="entry name" value="zf-RING_4"/>
    <property type="match status" value="1"/>
</dbReference>
<feature type="compositionally biased region" description="Low complexity" evidence="4">
    <location>
        <begin position="967"/>
        <end position="982"/>
    </location>
</feature>
<dbReference type="STRING" id="2769.R7Q8C7"/>
<feature type="coiled-coil region" evidence="3">
    <location>
        <begin position="1104"/>
        <end position="1138"/>
    </location>
</feature>
<keyword evidence="1" id="KW-0863">Zinc-finger</keyword>
<dbReference type="InterPro" id="IPR039515">
    <property type="entry name" value="NOT4_mRING-HC-C4C4"/>
</dbReference>
<dbReference type="GO" id="GO:0008270">
    <property type="term" value="F:zinc ion binding"/>
    <property type="evidence" value="ECO:0007669"/>
    <property type="project" value="UniProtKB-KW"/>
</dbReference>
<dbReference type="PROSITE" id="PS50089">
    <property type="entry name" value="ZF_RING_2"/>
    <property type="match status" value="1"/>
</dbReference>
<dbReference type="OMA" id="WIRWETR"/>
<evidence type="ECO:0000259" key="5">
    <source>
        <dbReference type="PROSITE" id="PS50089"/>
    </source>
</evidence>
<feature type="compositionally biased region" description="Pro residues" evidence="4">
    <location>
        <begin position="281"/>
        <end position="298"/>
    </location>
</feature>